<dbReference type="SUPFAM" id="SSF48371">
    <property type="entry name" value="ARM repeat"/>
    <property type="match status" value="1"/>
</dbReference>
<dbReference type="InterPro" id="IPR011989">
    <property type="entry name" value="ARM-like"/>
</dbReference>
<gene>
    <name evidence="1" type="ORF">SMN809_LOCUS34196</name>
</gene>
<dbReference type="InterPro" id="IPR016024">
    <property type="entry name" value="ARM-type_fold"/>
</dbReference>
<sequence length="59" mass="6525">LLIAHLLSALNSTYKDVQRSSVDTLQMIIMHNTVSQYTILQQGGAEQLLTLLTKATLPK</sequence>
<accession>A0A8S2X9S1</accession>
<comment type="caution">
    <text evidence="1">The sequence shown here is derived from an EMBL/GenBank/DDBJ whole genome shotgun (WGS) entry which is preliminary data.</text>
</comment>
<dbReference type="AlphaFoldDB" id="A0A8S2X9S1"/>
<evidence type="ECO:0000313" key="2">
    <source>
        <dbReference type="Proteomes" id="UP000676336"/>
    </source>
</evidence>
<dbReference type="EMBL" id="CAJOBI010077708">
    <property type="protein sequence ID" value="CAF4484697.1"/>
    <property type="molecule type" value="Genomic_DNA"/>
</dbReference>
<name>A0A8S2X9S1_9BILA</name>
<dbReference type="Gene3D" id="1.25.10.10">
    <property type="entry name" value="Leucine-rich Repeat Variant"/>
    <property type="match status" value="1"/>
</dbReference>
<protein>
    <submittedName>
        <fullName evidence="1">Uncharacterized protein</fullName>
    </submittedName>
</protein>
<organism evidence="1 2">
    <name type="scientific">Rotaria magnacalcarata</name>
    <dbReference type="NCBI Taxonomy" id="392030"/>
    <lineage>
        <taxon>Eukaryota</taxon>
        <taxon>Metazoa</taxon>
        <taxon>Spiralia</taxon>
        <taxon>Gnathifera</taxon>
        <taxon>Rotifera</taxon>
        <taxon>Eurotatoria</taxon>
        <taxon>Bdelloidea</taxon>
        <taxon>Philodinida</taxon>
        <taxon>Philodinidae</taxon>
        <taxon>Rotaria</taxon>
    </lineage>
</organism>
<reference evidence="1" key="1">
    <citation type="submission" date="2021-02" db="EMBL/GenBank/DDBJ databases">
        <authorList>
            <person name="Nowell W R."/>
        </authorList>
    </citation>
    <scope>NUCLEOTIDE SEQUENCE</scope>
</reference>
<feature type="non-terminal residue" evidence="1">
    <location>
        <position position="1"/>
    </location>
</feature>
<proteinExistence type="predicted"/>
<dbReference type="Proteomes" id="UP000676336">
    <property type="component" value="Unassembled WGS sequence"/>
</dbReference>
<feature type="non-terminal residue" evidence="1">
    <location>
        <position position="59"/>
    </location>
</feature>
<evidence type="ECO:0000313" key="1">
    <source>
        <dbReference type="EMBL" id="CAF4484697.1"/>
    </source>
</evidence>